<dbReference type="InterPro" id="IPR042576">
    <property type="entry name" value="TRAF3IP1_N_sf"/>
</dbReference>
<keyword evidence="11" id="KW-1185">Reference proteome</keyword>
<dbReference type="GO" id="GO:0008017">
    <property type="term" value="F:microtubule binding"/>
    <property type="evidence" value="ECO:0007669"/>
    <property type="project" value="InterPro"/>
</dbReference>
<evidence type="ECO:0000256" key="3">
    <source>
        <dbReference type="ARBA" id="ARBA00022490"/>
    </source>
</evidence>
<dbReference type="GO" id="GO:0030992">
    <property type="term" value="C:intraciliary transport particle B"/>
    <property type="evidence" value="ECO:0007669"/>
    <property type="project" value="TreeGrafter"/>
</dbReference>
<dbReference type="GO" id="GO:0036064">
    <property type="term" value="C:ciliary basal body"/>
    <property type="evidence" value="ECO:0007669"/>
    <property type="project" value="TreeGrafter"/>
</dbReference>
<dbReference type="Gene3D" id="1.10.418.50">
    <property type="entry name" value="Microtubule-binding protein MIP-T3"/>
    <property type="match status" value="1"/>
</dbReference>
<keyword evidence="5" id="KW-0175">Coiled coil</keyword>
<evidence type="ECO:0000256" key="8">
    <source>
        <dbReference type="ARBA" id="ARBA00043971"/>
    </source>
</evidence>
<dbReference type="InterPro" id="IPR040468">
    <property type="entry name" value="TRAF3IP1_N"/>
</dbReference>
<dbReference type="AlphaFoldDB" id="A0A8C6UIY4"/>
<keyword evidence="3" id="KW-0963">Cytoplasm</keyword>
<dbReference type="GO" id="GO:0042073">
    <property type="term" value="P:intraciliary transport"/>
    <property type="evidence" value="ECO:0007669"/>
    <property type="project" value="TreeGrafter"/>
</dbReference>
<evidence type="ECO:0000313" key="10">
    <source>
        <dbReference type="Ensembl" id="ENSNMLP00000034986.1"/>
    </source>
</evidence>
<dbReference type="Pfam" id="PF10243">
    <property type="entry name" value="MIP-T3"/>
    <property type="match status" value="1"/>
</dbReference>
<dbReference type="Proteomes" id="UP000694523">
    <property type="component" value="Unplaced"/>
</dbReference>
<evidence type="ECO:0000259" key="9">
    <source>
        <dbReference type="Pfam" id="PF10243"/>
    </source>
</evidence>
<keyword evidence="4" id="KW-0970">Cilium biogenesis/degradation</keyword>
<keyword evidence="6" id="KW-0206">Cytoskeleton</keyword>
<evidence type="ECO:0000313" key="11">
    <source>
        <dbReference type="Proteomes" id="UP000694523"/>
    </source>
</evidence>
<dbReference type="PANTHER" id="PTHR31363:SF0">
    <property type="entry name" value="TRAF3-INTERACTING PROTEIN 1"/>
    <property type="match status" value="1"/>
</dbReference>
<evidence type="ECO:0000256" key="1">
    <source>
        <dbReference type="ARBA" id="ARBA00004120"/>
    </source>
</evidence>
<dbReference type="Ensembl" id="ENSNMLT00000038961.1">
    <property type="protein sequence ID" value="ENSNMLP00000034986.1"/>
    <property type="gene ID" value="ENSNMLG00000021729.1"/>
</dbReference>
<dbReference type="GO" id="GO:0060271">
    <property type="term" value="P:cilium assembly"/>
    <property type="evidence" value="ECO:0007669"/>
    <property type="project" value="TreeGrafter"/>
</dbReference>
<evidence type="ECO:0000256" key="4">
    <source>
        <dbReference type="ARBA" id="ARBA00022794"/>
    </source>
</evidence>
<proteinExistence type="inferred from homology"/>
<reference evidence="10" key="2">
    <citation type="submission" date="2025-09" db="UniProtKB">
        <authorList>
            <consortium name="Ensembl"/>
        </authorList>
    </citation>
    <scope>IDENTIFICATION</scope>
</reference>
<dbReference type="InterPro" id="IPR018799">
    <property type="entry name" value="TRAF3IP1"/>
</dbReference>
<protein>
    <recommendedName>
        <fullName evidence="9">TRAF3-interacting protein 1 N-terminal domain-containing protein</fullName>
    </recommendedName>
</protein>
<sequence>MDGSVLKKTRESLGKVIKKPPLTDKLLSKPPFRFLHDIITEVTLHLHHINHDITFIFILNTILTSYVYN</sequence>
<name>A0A8C6UIY4_9GOBI</name>
<keyword evidence="7" id="KW-0966">Cell projection</keyword>
<reference evidence="10" key="1">
    <citation type="submission" date="2025-08" db="UniProtKB">
        <authorList>
            <consortium name="Ensembl"/>
        </authorList>
    </citation>
    <scope>IDENTIFICATION</scope>
</reference>
<feature type="domain" description="TRAF3-interacting protein 1 N-terminal" evidence="9">
    <location>
        <begin position="6"/>
        <end position="43"/>
    </location>
</feature>
<evidence type="ECO:0000256" key="6">
    <source>
        <dbReference type="ARBA" id="ARBA00023212"/>
    </source>
</evidence>
<dbReference type="GO" id="GO:0005930">
    <property type="term" value="C:axoneme"/>
    <property type="evidence" value="ECO:0007669"/>
    <property type="project" value="UniProtKB-SubCell"/>
</dbReference>
<organism evidence="10 11">
    <name type="scientific">Neogobius melanostomus</name>
    <name type="common">round goby</name>
    <dbReference type="NCBI Taxonomy" id="47308"/>
    <lineage>
        <taxon>Eukaryota</taxon>
        <taxon>Metazoa</taxon>
        <taxon>Chordata</taxon>
        <taxon>Craniata</taxon>
        <taxon>Vertebrata</taxon>
        <taxon>Euteleostomi</taxon>
        <taxon>Actinopterygii</taxon>
        <taxon>Neopterygii</taxon>
        <taxon>Teleostei</taxon>
        <taxon>Neoteleostei</taxon>
        <taxon>Acanthomorphata</taxon>
        <taxon>Gobiaria</taxon>
        <taxon>Gobiiformes</taxon>
        <taxon>Gobioidei</taxon>
        <taxon>Gobiidae</taxon>
        <taxon>Benthophilinae</taxon>
        <taxon>Neogobiini</taxon>
        <taxon>Neogobius</taxon>
    </lineage>
</organism>
<evidence type="ECO:0000256" key="7">
    <source>
        <dbReference type="ARBA" id="ARBA00023273"/>
    </source>
</evidence>
<comment type="subcellular location">
    <subcellularLocation>
        <location evidence="2">Cytoplasm</location>
        <location evidence="2">Cytoskeleton</location>
        <location evidence="2">Cilium axoneme</location>
    </subcellularLocation>
    <subcellularLocation>
        <location evidence="1">Cytoplasm</location>
        <location evidence="1">Cytoskeleton</location>
        <location evidence="1">Cilium basal body</location>
    </subcellularLocation>
</comment>
<accession>A0A8C6UIY4</accession>
<dbReference type="GO" id="GO:0070507">
    <property type="term" value="P:regulation of microtubule cytoskeleton organization"/>
    <property type="evidence" value="ECO:0007669"/>
    <property type="project" value="TreeGrafter"/>
</dbReference>
<evidence type="ECO:0000256" key="2">
    <source>
        <dbReference type="ARBA" id="ARBA00004430"/>
    </source>
</evidence>
<dbReference type="PANTHER" id="PTHR31363">
    <property type="entry name" value="TRAF3-INTERACTING PROTEIN 1"/>
    <property type="match status" value="1"/>
</dbReference>
<evidence type="ECO:0000256" key="5">
    <source>
        <dbReference type="ARBA" id="ARBA00023054"/>
    </source>
</evidence>
<comment type="similarity">
    <text evidence="8">Belongs to the TRAF3IP1 family.</text>
</comment>